<dbReference type="AlphaFoldDB" id="A0A6A6ZE57"/>
<evidence type="ECO:0000313" key="2">
    <source>
        <dbReference type="EMBL" id="KAF2818973.1"/>
    </source>
</evidence>
<feature type="compositionally biased region" description="Polar residues" evidence="1">
    <location>
        <begin position="202"/>
        <end position="214"/>
    </location>
</feature>
<reference evidence="2" key="1">
    <citation type="journal article" date="2020" name="Stud. Mycol.">
        <title>101 Dothideomycetes genomes: a test case for predicting lifestyles and emergence of pathogens.</title>
        <authorList>
            <person name="Haridas S."/>
            <person name="Albert R."/>
            <person name="Binder M."/>
            <person name="Bloem J."/>
            <person name="Labutti K."/>
            <person name="Salamov A."/>
            <person name="Andreopoulos B."/>
            <person name="Baker S."/>
            <person name="Barry K."/>
            <person name="Bills G."/>
            <person name="Bluhm B."/>
            <person name="Cannon C."/>
            <person name="Castanera R."/>
            <person name="Culley D."/>
            <person name="Daum C."/>
            <person name="Ezra D."/>
            <person name="Gonzalez J."/>
            <person name="Henrissat B."/>
            <person name="Kuo A."/>
            <person name="Liang C."/>
            <person name="Lipzen A."/>
            <person name="Lutzoni F."/>
            <person name="Magnuson J."/>
            <person name="Mondo S."/>
            <person name="Nolan M."/>
            <person name="Ohm R."/>
            <person name="Pangilinan J."/>
            <person name="Park H.-J."/>
            <person name="Ramirez L."/>
            <person name="Alfaro M."/>
            <person name="Sun H."/>
            <person name="Tritt A."/>
            <person name="Yoshinaga Y."/>
            <person name="Zwiers L.-H."/>
            <person name="Turgeon B."/>
            <person name="Goodwin S."/>
            <person name="Spatafora J."/>
            <person name="Crous P."/>
            <person name="Grigoriev I."/>
        </authorList>
    </citation>
    <scope>NUCLEOTIDE SEQUENCE</scope>
    <source>
        <strain evidence="2">CBS 113818</strain>
    </source>
</reference>
<keyword evidence="3" id="KW-1185">Reference proteome</keyword>
<feature type="region of interest" description="Disordered" evidence="1">
    <location>
        <begin position="191"/>
        <end position="214"/>
    </location>
</feature>
<proteinExistence type="predicted"/>
<feature type="compositionally biased region" description="Basic residues" evidence="1">
    <location>
        <begin position="335"/>
        <end position="357"/>
    </location>
</feature>
<organism evidence="2 3">
    <name type="scientific">Ophiobolus disseminans</name>
    <dbReference type="NCBI Taxonomy" id="1469910"/>
    <lineage>
        <taxon>Eukaryota</taxon>
        <taxon>Fungi</taxon>
        <taxon>Dikarya</taxon>
        <taxon>Ascomycota</taxon>
        <taxon>Pezizomycotina</taxon>
        <taxon>Dothideomycetes</taxon>
        <taxon>Pleosporomycetidae</taxon>
        <taxon>Pleosporales</taxon>
        <taxon>Pleosporineae</taxon>
        <taxon>Phaeosphaeriaceae</taxon>
        <taxon>Ophiobolus</taxon>
    </lineage>
</organism>
<gene>
    <name evidence="2" type="ORF">CC86DRAFT_432395</name>
</gene>
<dbReference type="OrthoDB" id="3693435at2759"/>
<protein>
    <submittedName>
        <fullName evidence="2">Uncharacterized protein</fullName>
    </submittedName>
</protein>
<dbReference type="EMBL" id="MU006247">
    <property type="protein sequence ID" value="KAF2818973.1"/>
    <property type="molecule type" value="Genomic_DNA"/>
</dbReference>
<evidence type="ECO:0000313" key="3">
    <source>
        <dbReference type="Proteomes" id="UP000799424"/>
    </source>
</evidence>
<feature type="region of interest" description="Disordered" evidence="1">
    <location>
        <begin position="335"/>
        <end position="376"/>
    </location>
</feature>
<accession>A0A6A6ZE57</accession>
<sequence length="399" mass="44716">MYTAAACTAVPSSRYDTPNPYELMRSRISLVLSHGKRTMIHAPEPLVDDISRYLPPPGDYHDMSSLESSFAERDFEMDDIVKCTSCWYARHVANVKRCKERCKSRGGRPKRDMQLRPRPDELAYLIVAGVFMYKQDMHFWDPLVVFLDHPAVKKFYNNKPMPKRIGRVSHQFSVVGYGVYLIPAKPKGHVCASDSSGGARDGTTTSAQDPASLASQEQVLARTKLMVRQPPASRAVPAPVSGGYIAPSQEQLQAQTKLVARQQSALQPVQETEERLLPPLRTIMAKMPEQASQPLLQDHLPPLNPIHPHPPLQQQPISLLPRLLSALLIPLRHRPNRYPRALPHPRRRQRPRSARATRQKEAPHPRAKGRERREGAVYLRAGGVGCEAEIGGQCGRGCE</sequence>
<name>A0A6A6ZE57_9PLEO</name>
<evidence type="ECO:0000256" key="1">
    <source>
        <dbReference type="SAM" id="MobiDB-lite"/>
    </source>
</evidence>
<dbReference type="Proteomes" id="UP000799424">
    <property type="component" value="Unassembled WGS sequence"/>
</dbReference>